<keyword evidence="3" id="KW-1185">Reference proteome</keyword>
<reference evidence="2 3" key="1">
    <citation type="submission" date="2023-03" db="EMBL/GenBank/DDBJ databases">
        <title>YIM 133296 draft genome.</title>
        <authorList>
            <person name="Xiong L."/>
        </authorList>
    </citation>
    <scope>NUCLEOTIDE SEQUENCE [LARGE SCALE GENOMIC DNA]</scope>
    <source>
        <strain evidence="2 3">YIM 133296</strain>
    </source>
</reference>
<dbReference type="Gene3D" id="3.90.1530.10">
    <property type="entry name" value="Conserved hypothetical protein from pyrococcus furiosus pfu- 392566-001, ParB domain"/>
    <property type="match status" value="1"/>
</dbReference>
<evidence type="ECO:0000313" key="3">
    <source>
        <dbReference type="Proteomes" id="UP001528912"/>
    </source>
</evidence>
<dbReference type="RefSeq" id="WP_277192029.1">
    <property type="nucleotide sequence ID" value="NZ_JAROAV010000028.1"/>
</dbReference>
<evidence type="ECO:0000313" key="2">
    <source>
        <dbReference type="EMBL" id="MDF8264590.1"/>
    </source>
</evidence>
<dbReference type="SMART" id="SM00470">
    <property type="entry name" value="ParB"/>
    <property type="match status" value="1"/>
</dbReference>
<dbReference type="EMBL" id="JAROAV010000028">
    <property type="protein sequence ID" value="MDF8264590.1"/>
    <property type="molecule type" value="Genomic_DNA"/>
</dbReference>
<feature type="domain" description="ParB-like N-terminal" evidence="1">
    <location>
        <begin position="7"/>
        <end position="98"/>
    </location>
</feature>
<protein>
    <submittedName>
        <fullName evidence="2">ParB N-terminal domain-containing protein</fullName>
    </submittedName>
</protein>
<dbReference type="Pfam" id="PF02195">
    <property type="entry name" value="ParB_N"/>
    <property type="match status" value="1"/>
</dbReference>
<comment type="caution">
    <text evidence="2">The sequence shown here is derived from an EMBL/GenBank/DDBJ whole genome shotgun (WGS) entry which is preliminary data.</text>
</comment>
<gene>
    <name evidence="2" type="ORF">P4R38_10080</name>
</gene>
<dbReference type="InterPro" id="IPR036086">
    <property type="entry name" value="ParB/Sulfiredoxin_sf"/>
</dbReference>
<accession>A0ABT6C6S6</accession>
<dbReference type="InterPro" id="IPR003115">
    <property type="entry name" value="ParB_N"/>
</dbReference>
<name>A0ABT6C6S6_9MICO</name>
<sequence>MTTAMPVTLDPRLLVLHEETEAQRLDALVGQVRRSGITTPVAVTPVDDGWFVLDGAHRTTAALMLGFAQVPVRVLPPPASGPVPGWVHLLRSPLAEAALTRLLREHDGSGPVVASVVTGGRETPVRAASDDSLDWVRACRALAHCYSWSSYERLATLDPSDEGVRIAWVMPEFPRLVAVVREHGRLPAGVTRFDLTTTLDGHVGRPPADVDRVTA</sequence>
<dbReference type="SUPFAM" id="SSF110849">
    <property type="entry name" value="ParB/Sulfiredoxin"/>
    <property type="match status" value="1"/>
</dbReference>
<organism evidence="2 3">
    <name type="scientific">Luteipulveratus flavus</name>
    <dbReference type="NCBI Taxonomy" id="3031728"/>
    <lineage>
        <taxon>Bacteria</taxon>
        <taxon>Bacillati</taxon>
        <taxon>Actinomycetota</taxon>
        <taxon>Actinomycetes</taxon>
        <taxon>Micrococcales</taxon>
        <taxon>Dermacoccaceae</taxon>
        <taxon>Luteipulveratus</taxon>
    </lineage>
</organism>
<evidence type="ECO:0000259" key="1">
    <source>
        <dbReference type="SMART" id="SM00470"/>
    </source>
</evidence>
<dbReference type="Proteomes" id="UP001528912">
    <property type="component" value="Unassembled WGS sequence"/>
</dbReference>
<proteinExistence type="predicted"/>